<dbReference type="Pfam" id="PF12796">
    <property type="entry name" value="Ank_2"/>
    <property type="match status" value="1"/>
</dbReference>
<evidence type="ECO:0000313" key="17">
    <source>
        <dbReference type="EMBL" id="GIZ01971.1"/>
    </source>
</evidence>
<evidence type="ECO:0000256" key="12">
    <source>
        <dbReference type="ARBA" id="ARBA00023298"/>
    </source>
</evidence>
<keyword evidence="11" id="KW-0472">Membrane</keyword>
<keyword evidence="5" id="KW-1052">Target cell membrane</keyword>
<evidence type="ECO:0000313" key="18">
    <source>
        <dbReference type="Proteomes" id="UP001054945"/>
    </source>
</evidence>
<keyword evidence="7" id="KW-0528">Neurotoxin</keyword>
<dbReference type="Gene3D" id="1.25.40.20">
    <property type="entry name" value="Ankyrin repeat-containing domain"/>
    <property type="match status" value="1"/>
</dbReference>
<name>A0AAV4Y7R5_CAEEX</name>
<evidence type="ECO:0000256" key="2">
    <source>
        <dbReference type="ARBA" id="ARBA00004613"/>
    </source>
</evidence>
<evidence type="ECO:0000256" key="16">
    <source>
        <dbReference type="PROSITE-ProRule" id="PRU00023"/>
    </source>
</evidence>
<dbReference type="PROSITE" id="PS50297">
    <property type="entry name" value="ANK_REP_REGION"/>
    <property type="match status" value="1"/>
</dbReference>
<comment type="subunit">
    <text evidence="14">Homotetramer in membranes.</text>
</comment>
<evidence type="ECO:0000256" key="5">
    <source>
        <dbReference type="ARBA" id="ARBA00022537"/>
    </source>
</evidence>
<dbReference type="Proteomes" id="UP001054945">
    <property type="component" value="Unassembled WGS sequence"/>
</dbReference>
<dbReference type="GO" id="GO:0044231">
    <property type="term" value="C:host cell presynaptic membrane"/>
    <property type="evidence" value="ECO:0007669"/>
    <property type="project" value="UniProtKB-KW"/>
</dbReference>
<comment type="similarity">
    <text evidence="13">Belongs to the cationic peptide 01 (latrotoxin) family. 03 (alpha-latrotoxin) subfamily.</text>
</comment>
<dbReference type="PANTHER" id="PTHR24198">
    <property type="entry name" value="ANKYRIN REPEAT AND PROTEIN KINASE DOMAIN-CONTAINING PROTEIN"/>
    <property type="match status" value="1"/>
</dbReference>
<evidence type="ECO:0000256" key="7">
    <source>
        <dbReference type="ARBA" id="ARBA00022699"/>
    </source>
</evidence>
<evidence type="ECO:0000256" key="8">
    <source>
        <dbReference type="ARBA" id="ARBA00022737"/>
    </source>
</evidence>
<comment type="subcellular location">
    <subcellularLocation>
        <location evidence="2">Secreted</location>
    </subcellularLocation>
    <subcellularLocation>
        <location evidence="1">Target cell membrane</location>
    </subcellularLocation>
</comment>
<organism evidence="17 18">
    <name type="scientific">Caerostris extrusa</name>
    <name type="common">Bark spider</name>
    <name type="synonym">Caerostris bankana</name>
    <dbReference type="NCBI Taxonomy" id="172846"/>
    <lineage>
        <taxon>Eukaryota</taxon>
        <taxon>Metazoa</taxon>
        <taxon>Ecdysozoa</taxon>
        <taxon>Arthropoda</taxon>
        <taxon>Chelicerata</taxon>
        <taxon>Arachnida</taxon>
        <taxon>Araneae</taxon>
        <taxon>Araneomorphae</taxon>
        <taxon>Entelegynae</taxon>
        <taxon>Araneoidea</taxon>
        <taxon>Araneidae</taxon>
        <taxon>Caerostris</taxon>
    </lineage>
</organism>
<evidence type="ECO:0000256" key="13">
    <source>
        <dbReference type="ARBA" id="ARBA00049657"/>
    </source>
</evidence>
<dbReference type="InterPro" id="IPR002110">
    <property type="entry name" value="Ankyrin_rpt"/>
</dbReference>
<dbReference type="PROSITE" id="PS50088">
    <property type="entry name" value="ANK_REPEAT"/>
    <property type="match status" value="1"/>
</dbReference>
<dbReference type="SUPFAM" id="SSF48403">
    <property type="entry name" value="Ankyrin repeat"/>
    <property type="match status" value="1"/>
</dbReference>
<dbReference type="GO" id="GO:0044218">
    <property type="term" value="C:other organism cell membrane"/>
    <property type="evidence" value="ECO:0007669"/>
    <property type="project" value="UniProtKB-KW"/>
</dbReference>
<gene>
    <name evidence="17" type="ORF">CEXT_10031</name>
</gene>
<proteinExistence type="inferred from homology"/>
<evidence type="ECO:0000256" key="14">
    <source>
        <dbReference type="ARBA" id="ARBA00049715"/>
    </source>
</evidence>
<keyword evidence="3" id="KW-0268">Exocytosis</keyword>
<keyword evidence="12" id="KW-1053">Target membrane</keyword>
<dbReference type="AlphaFoldDB" id="A0AAV4Y7R5"/>
<evidence type="ECO:0000256" key="15">
    <source>
        <dbReference type="ARBA" id="ARBA00049811"/>
    </source>
</evidence>
<feature type="repeat" description="ANK" evidence="16">
    <location>
        <begin position="83"/>
        <end position="115"/>
    </location>
</feature>
<keyword evidence="9" id="KW-0638">Presynaptic neurotoxin</keyword>
<dbReference type="GO" id="GO:0006887">
    <property type="term" value="P:exocytosis"/>
    <property type="evidence" value="ECO:0007669"/>
    <property type="project" value="UniProtKB-KW"/>
</dbReference>
<dbReference type="PANTHER" id="PTHR24198:SF165">
    <property type="entry name" value="ANKYRIN REPEAT-CONTAINING PROTEIN-RELATED"/>
    <property type="match status" value="1"/>
</dbReference>
<dbReference type="EMBL" id="BPLR01018745">
    <property type="protein sequence ID" value="GIZ01971.1"/>
    <property type="molecule type" value="Genomic_DNA"/>
</dbReference>
<dbReference type="GO" id="GO:0090729">
    <property type="term" value="F:toxin activity"/>
    <property type="evidence" value="ECO:0007669"/>
    <property type="project" value="UniProtKB-KW"/>
</dbReference>
<evidence type="ECO:0000256" key="11">
    <source>
        <dbReference type="ARBA" id="ARBA00023136"/>
    </source>
</evidence>
<sequence>MVAFKLNRESYVVVLQAQCVLNKTHAKKLGDKKNVNVFVLMGHFLYLKPVRLDALFVQNYSQNWVLMIILFKIGANINILDSNNESPLHNASYYGNGALAEVLLKMGADVDTPRCPTTPLYVACLFDNVECAEMLLMPMLILLDVQLHLCM</sequence>
<comment type="caution">
    <text evidence="17">The sequence shown here is derived from an EMBL/GenBank/DDBJ whole genome shotgun (WGS) entry which is preliminary data.</text>
</comment>
<accession>A0AAV4Y7R5</accession>
<keyword evidence="6" id="KW-0800">Toxin</keyword>
<protein>
    <recommendedName>
        <fullName evidence="15">Alpha-latrotoxin</fullName>
    </recommendedName>
</protein>
<evidence type="ECO:0000256" key="4">
    <source>
        <dbReference type="ARBA" id="ARBA00022525"/>
    </source>
</evidence>
<evidence type="ECO:0000256" key="6">
    <source>
        <dbReference type="ARBA" id="ARBA00022656"/>
    </source>
</evidence>
<evidence type="ECO:0000256" key="3">
    <source>
        <dbReference type="ARBA" id="ARBA00022483"/>
    </source>
</evidence>
<keyword evidence="8" id="KW-0677">Repeat</keyword>
<dbReference type="GO" id="GO:0005576">
    <property type="term" value="C:extracellular region"/>
    <property type="evidence" value="ECO:0007669"/>
    <property type="project" value="UniProtKB-SubCell"/>
</dbReference>
<reference evidence="17 18" key="1">
    <citation type="submission" date="2021-06" db="EMBL/GenBank/DDBJ databases">
        <title>Caerostris extrusa draft genome.</title>
        <authorList>
            <person name="Kono N."/>
            <person name="Arakawa K."/>
        </authorList>
    </citation>
    <scope>NUCLEOTIDE SEQUENCE [LARGE SCALE GENOMIC DNA]</scope>
</reference>
<keyword evidence="10 16" id="KW-0040">ANK repeat</keyword>
<dbReference type="InterPro" id="IPR036770">
    <property type="entry name" value="Ankyrin_rpt-contain_sf"/>
</dbReference>
<evidence type="ECO:0000256" key="10">
    <source>
        <dbReference type="ARBA" id="ARBA00023043"/>
    </source>
</evidence>
<keyword evidence="4" id="KW-0964">Secreted</keyword>
<evidence type="ECO:0000256" key="1">
    <source>
        <dbReference type="ARBA" id="ARBA00004175"/>
    </source>
</evidence>
<keyword evidence="18" id="KW-1185">Reference proteome</keyword>
<evidence type="ECO:0000256" key="9">
    <source>
        <dbReference type="ARBA" id="ARBA00023028"/>
    </source>
</evidence>